<dbReference type="AlphaFoldDB" id="A0A7R9CWJ0"/>
<reference evidence="1" key="1">
    <citation type="submission" date="2020-11" db="EMBL/GenBank/DDBJ databases">
        <authorList>
            <person name="Tran Van P."/>
        </authorList>
    </citation>
    <scope>NUCLEOTIDE SEQUENCE</scope>
</reference>
<organism evidence="1">
    <name type="scientific">Timema poppense</name>
    <name type="common">Walking stick</name>
    <dbReference type="NCBI Taxonomy" id="170557"/>
    <lineage>
        <taxon>Eukaryota</taxon>
        <taxon>Metazoa</taxon>
        <taxon>Ecdysozoa</taxon>
        <taxon>Arthropoda</taxon>
        <taxon>Hexapoda</taxon>
        <taxon>Insecta</taxon>
        <taxon>Pterygota</taxon>
        <taxon>Neoptera</taxon>
        <taxon>Polyneoptera</taxon>
        <taxon>Phasmatodea</taxon>
        <taxon>Timematodea</taxon>
        <taxon>Timematoidea</taxon>
        <taxon>Timematidae</taxon>
        <taxon>Timema</taxon>
    </lineage>
</organism>
<sequence>MPILRRLRPLMSHISSVPHPEHSNEDFHGPIETHPSNKQLLQCFKRLKRMFQDLLVLPPLKRVTDDVLAMARPSTELINRINLIEKFKSLSEALIWLTSQTVIVAQATRVDASPRARASYLTGRGLGRTWRNLVRVDNISLTKYSISHKTKTFNCEQKTRELFDTTTYVALTKRGVEERKCIGVARRGEQVYYYNFKWKDYGFANTNFILDIVKVISFALTQGKIAIHCHAGRKHRSESGVGKERAMIRSDTDSKLISTLDTTGQKNVKNVGKQINKALQGIRKS</sequence>
<dbReference type="SUPFAM" id="SSF52799">
    <property type="entry name" value="(Phosphotyrosine protein) phosphatases II"/>
    <property type="match status" value="1"/>
</dbReference>
<gene>
    <name evidence="1" type="ORF">TPSB3V08_LOCUS4122</name>
</gene>
<name>A0A7R9CWJ0_TIMPO</name>
<protein>
    <submittedName>
        <fullName evidence="1">Uncharacterized protein</fullName>
    </submittedName>
</protein>
<evidence type="ECO:0000313" key="1">
    <source>
        <dbReference type="EMBL" id="CAD7403589.1"/>
    </source>
</evidence>
<dbReference type="Gene3D" id="3.90.190.10">
    <property type="entry name" value="Protein tyrosine phosphatase superfamily"/>
    <property type="match status" value="1"/>
</dbReference>
<dbReference type="EMBL" id="OD001923">
    <property type="protein sequence ID" value="CAD7403589.1"/>
    <property type="molecule type" value="Genomic_DNA"/>
</dbReference>
<proteinExistence type="predicted"/>
<accession>A0A7R9CWJ0</accession>
<dbReference type="InterPro" id="IPR029021">
    <property type="entry name" value="Prot-tyrosine_phosphatase-like"/>
</dbReference>